<dbReference type="InterPro" id="IPR058676">
    <property type="entry name" value="YuzK"/>
</dbReference>
<dbReference type="EMBL" id="JBHTKJ010000043">
    <property type="protein sequence ID" value="MFD1039659.1"/>
    <property type="molecule type" value="Genomic_DNA"/>
</dbReference>
<dbReference type="RefSeq" id="WP_390363317.1">
    <property type="nucleotide sequence ID" value="NZ_JBHTKJ010000043.1"/>
</dbReference>
<proteinExistence type="predicted"/>
<name>A0ABW3LQS0_9BACI</name>
<dbReference type="Pfam" id="PF26149">
    <property type="entry name" value="YuzK"/>
    <property type="match status" value="1"/>
</dbReference>
<accession>A0ABW3LQS0</accession>
<sequence length="56" mass="6915">MNYTPEMEKAMQQSHGMSFEEYGRKLENRITVEMRRQQEYRDCQKMVAQFDKQIHK</sequence>
<comment type="caution">
    <text evidence="2">The sequence shown here is derived from an EMBL/GenBank/DDBJ whole genome shotgun (WGS) entry which is preliminary data.</text>
</comment>
<protein>
    <submittedName>
        <fullName evidence="2">Uncharacterized protein</fullName>
    </submittedName>
</protein>
<evidence type="ECO:0000313" key="2">
    <source>
        <dbReference type="EMBL" id="MFD1039659.1"/>
    </source>
</evidence>
<reference evidence="3" key="1">
    <citation type="journal article" date="2019" name="Int. J. Syst. Evol. Microbiol.">
        <title>The Global Catalogue of Microorganisms (GCM) 10K type strain sequencing project: providing services to taxonomists for standard genome sequencing and annotation.</title>
        <authorList>
            <consortium name="The Broad Institute Genomics Platform"/>
            <consortium name="The Broad Institute Genome Sequencing Center for Infectious Disease"/>
            <person name="Wu L."/>
            <person name="Ma J."/>
        </authorList>
    </citation>
    <scope>NUCLEOTIDE SEQUENCE [LARGE SCALE GENOMIC DNA]</scope>
    <source>
        <strain evidence="3">CCUG 56754</strain>
    </source>
</reference>
<organism evidence="2 3">
    <name type="scientific">Virgibacillus byunsanensis</name>
    <dbReference type="NCBI Taxonomy" id="570945"/>
    <lineage>
        <taxon>Bacteria</taxon>
        <taxon>Bacillati</taxon>
        <taxon>Bacillota</taxon>
        <taxon>Bacilli</taxon>
        <taxon>Bacillales</taxon>
        <taxon>Bacillaceae</taxon>
        <taxon>Virgibacillus</taxon>
    </lineage>
</organism>
<gene>
    <name evidence="2" type="ORF">ACFQ3N_14815</name>
</gene>
<feature type="region of interest" description="Disordered" evidence="1">
    <location>
        <begin position="1"/>
        <end position="20"/>
    </location>
</feature>
<evidence type="ECO:0000256" key="1">
    <source>
        <dbReference type="SAM" id="MobiDB-lite"/>
    </source>
</evidence>
<keyword evidence="3" id="KW-1185">Reference proteome</keyword>
<evidence type="ECO:0000313" key="3">
    <source>
        <dbReference type="Proteomes" id="UP001597040"/>
    </source>
</evidence>
<dbReference type="Proteomes" id="UP001597040">
    <property type="component" value="Unassembled WGS sequence"/>
</dbReference>